<evidence type="ECO:0000313" key="2">
    <source>
        <dbReference type="EMBL" id="TXL56651.1"/>
    </source>
</evidence>
<evidence type="ECO:0000259" key="1">
    <source>
        <dbReference type="PROSITE" id="PS51186"/>
    </source>
</evidence>
<dbReference type="Proteomes" id="UP000321571">
    <property type="component" value="Unassembled WGS sequence"/>
</dbReference>
<dbReference type="OrthoDB" id="4256927at2"/>
<dbReference type="SUPFAM" id="SSF55729">
    <property type="entry name" value="Acyl-CoA N-acyltransferases (Nat)"/>
    <property type="match status" value="1"/>
</dbReference>
<sequence length="177" mass="19030">MSADTSEGHGGGMPGHMIPVALRELDATDGGLLDEVFAGMSAESRALRYLTPMPVLHEQTRRILSAVDGCRHVAVVALAHGEAIGIARMISLGGRRAELAVEVADDWQGLGVGTRLALWIRDRAARLGYTELVAESSARNHRAHALMDRVFPDHTAHREGTDLVFTFSLAPSRTDVA</sequence>
<name>A0A5C8NEN3_9ACTN</name>
<gene>
    <name evidence="2" type="ORF">FHP06_15455</name>
</gene>
<dbReference type="Pfam" id="PF00583">
    <property type="entry name" value="Acetyltransf_1"/>
    <property type="match status" value="1"/>
</dbReference>
<comment type="caution">
    <text evidence="2">The sequence shown here is derived from an EMBL/GenBank/DDBJ whole genome shotgun (WGS) entry which is preliminary data.</text>
</comment>
<dbReference type="GO" id="GO:0016747">
    <property type="term" value="F:acyltransferase activity, transferring groups other than amino-acyl groups"/>
    <property type="evidence" value="ECO:0007669"/>
    <property type="project" value="InterPro"/>
</dbReference>
<dbReference type="Gene3D" id="3.40.630.30">
    <property type="match status" value="1"/>
</dbReference>
<accession>A0A5C8NEN3</accession>
<protein>
    <submittedName>
        <fullName evidence="2">GNAT family N-acetyltransferase</fullName>
    </submittedName>
</protein>
<keyword evidence="2" id="KW-0808">Transferase</keyword>
<dbReference type="EMBL" id="VDUX01000009">
    <property type="protein sequence ID" value="TXL56651.1"/>
    <property type="molecule type" value="Genomic_DNA"/>
</dbReference>
<evidence type="ECO:0000313" key="3">
    <source>
        <dbReference type="Proteomes" id="UP000321571"/>
    </source>
</evidence>
<proteinExistence type="predicted"/>
<dbReference type="InterPro" id="IPR000182">
    <property type="entry name" value="GNAT_dom"/>
</dbReference>
<feature type="domain" description="N-acetyltransferase" evidence="1">
    <location>
        <begin position="20"/>
        <end position="170"/>
    </location>
</feature>
<reference evidence="2 3" key="1">
    <citation type="submission" date="2019-06" db="EMBL/GenBank/DDBJ databases">
        <title>Aeromicrobium sp. nov., isolated from a maize field.</title>
        <authorList>
            <person name="Lin S.-Y."/>
            <person name="Tsai C.-F."/>
            <person name="Young C.-C."/>
        </authorList>
    </citation>
    <scope>NUCLEOTIDE SEQUENCE [LARGE SCALE GENOMIC DNA]</scope>
    <source>
        <strain evidence="2 3">CC-CFT486</strain>
    </source>
</reference>
<keyword evidence="3" id="KW-1185">Reference proteome</keyword>
<dbReference type="InterPro" id="IPR016181">
    <property type="entry name" value="Acyl_CoA_acyltransferase"/>
</dbReference>
<dbReference type="AlphaFoldDB" id="A0A5C8NEN3"/>
<organism evidence="2 3">
    <name type="scientific">Aeromicrobium terrae</name>
    <dbReference type="NCBI Taxonomy" id="2498846"/>
    <lineage>
        <taxon>Bacteria</taxon>
        <taxon>Bacillati</taxon>
        <taxon>Actinomycetota</taxon>
        <taxon>Actinomycetes</taxon>
        <taxon>Propionibacteriales</taxon>
        <taxon>Nocardioidaceae</taxon>
        <taxon>Aeromicrobium</taxon>
    </lineage>
</organism>
<dbReference type="PROSITE" id="PS51186">
    <property type="entry name" value="GNAT"/>
    <property type="match status" value="1"/>
</dbReference>
<dbReference type="CDD" id="cd04301">
    <property type="entry name" value="NAT_SF"/>
    <property type="match status" value="1"/>
</dbReference>